<feature type="compositionally biased region" description="Acidic residues" evidence="1">
    <location>
        <begin position="17"/>
        <end position="26"/>
    </location>
</feature>
<name>A0A9P7YC34_9HELO</name>
<feature type="compositionally biased region" description="Basic and acidic residues" evidence="1">
    <location>
        <begin position="248"/>
        <end position="264"/>
    </location>
</feature>
<evidence type="ECO:0000256" key="1">
    <source>
        <dbReference type="SAM" id="MobiDB-lite"/>
    </source>
</evidence>
<dbReference type="Proteomes" id="UP000824998">
    <property type="component" value="Unassembled WGS sequence"/>
</dbReference>
<gene>
    <name evidence="2" type="ORF">BJ875DRAFT_444923</name>
</gene>
<proteinExistence type="predicted"/>
<keyword evidence="3" id="KW-1185">Reference proteome</keyword>
<dbReference type="AlphaFoldDB" id="A0A9P7YC34"/>
<feature type="compositionally biased region" description="Basic and acidic residues" evidence="1">
    <location>
        <begin position="224"/>
        <end position="240"/>
    </location>
</feature>
<accession>A0A9P7YC34</accession>
<evidence type="ECO:0000313" key="2">
    <source>
        <dbReference type="EMBL" id="KAG9230561.1"/>
    </source>
</evidence>
<sequence length="264" mass="30974">MPNLRLISQGRDHMDDPIMEEEENWSDDATKTEEPRVSRSTRKSRTSPRRPRYYQSPHTPEAVNEAWTKTPNRAFESSRFRPRFHSGEISYGLNHPRGPPTQVTQPPTVSNSYFQKPQPETSYVDPNIPRPYRYYEYPNDPYQATAYPSYPAPREANSYHTSSYRPQPHTPSYAPGQANSYPTYQISPEPVIPPHASGHQTKPSTNPNFHIEYELEETRREMAALKMKVERQDKDKDLRTAKKIHAARRSESRRENKRREQKYR</sequence>
<organism evidence="2 3">
    <name type="scientific">Amylocarpus encephaloides</name>
    <dbReference type="NCBI Taxonomy" id="45428"/>
    <lineage>
        <taxon>Eukaryota</taxon>
        <taxon>Fungi</taxon>
        <taxon>Dikarya</taxon>
        <taxon>Ascomycota</taxon>
        <taxon>Pezizomycotina</taxon>
        <taxon>Leotiomycetes</taxon>
        <taxon>Helotiales</taxon>
        <taxon>Helotiales incertae sedis</taxon>
        <taxon>Amylocarpus</taxon>
    </lineage>
</organism>
<feature type="compositionally biased region" description="Polar residues" evidence="1">
    <location>
        <begin position="177"/>
        <end position="186"/>
    </location>
</feature>
<comment type="caution">
    <text evidence="2">The sequence shown here is derived from an EMBL/GenBank/DDBJ whole genome shotgun (WGS) entry which is preliminary data.</text>
</comment>
<feature type="compositionally biased region" description="Basic residues" evidence="1">
    <location>
        <begin position="39"/>
        <end position="52"/>
    </location>
</feature>
<protein>
    <submittedName>
        <fullName evidence="2">Uncharacterized protein</fullName>
    </submittedName>
</protein>
<feature type="compositionally biased region" description="Polar residues" evidence="1">
    <location>
        <begin position="110"/>
        <end position="121"/>
    </location>
</feature>
<feature type="region of interest" description="Disordered" evidence="1">
    <location>
        <begin position="224"/>
        <end position="264"/>
    </location>
</feature>
<feature type="compositionally biased region" description="Low complexity" evidence="1">
    <location>
        <begin position="100"/>
        <end position="109"/>
    </location>
</feature>
<feature type="compositionally biased region" description="Polar residues" evidence="1">
    <location>
        <begin position="198"/>
        <end position="208"/>
    </location>
</feature>
<reference evidence="2" key="1">
    <citation type="journal article" date="2021" name="IMA Fungus">
        <title>Genomic characterization of three marine fungi, including Emericellopsis atlantica sp. nov. with signatures of a generalist lifestyle and marine biomass degradation.</title>
        <authorList>
            <person name="Hagestad O.C."/>
            <person name="Hou L."/>
            <person name="Andersen J.H."/>
            <person name="Hansen E.H."/>
            <person name="Altermark B."/>
            <person name="Li C."/>
            <person name="Kuhnert E."/>
            <person name="Cox R.J."/>
            <person name="Crous P.W."/>
            <person name="Spatafora J.W."/>
            <person name="Lail K."/>
            <person name="Amirebrahimi M."/>
            <person name="Lipzen A."/>
            <person name="Pangilinan J."/>
            <person name="Andreopoulos W."/>
            <person name="Hayes R.D."/>
            <person name="Ng V."/>
            <person name="Grigoriev I.V."/>
            <person name="Jackson S.A."/>
            <person name="Sutton T.D.S."/>
            <person name="Dobson A.D.W."/>
            <person name="Rama T."/>
        </authorList>
    </citation>
    <scope>NUCLEOTIDE SEQUENCE</scope>
    <source>
        <strain evidence="2">TRa018bII</strain>
    </source>
</reference>
<feature type="region of interest" description="Disordered" evidence="1">
    <location>
        <begin position="1"/>
        <end position="64"/>
    </location>
</feature>
<dbReference type="EMBL" id="MU251663">
    <property type="protein sequence ID" value="KAG9230561.1"/>
    <property type="molecule type" value="Genomic_DNA"/>
</dbReference>
<feature type="compositionally biased region" description="Basic and acidic residues" evidence="1">
    <location>
        <begin position="28"/>
        <end position="37"/>
    </location>
</feature>
<evidence type="ECO:0000313" key="3">
    <source>
        <dbReference type="Proteomes" id="UP000824998"/>
    </source>
</evidence>
<feature type="region of interest" description="Disordered" evidence="1">
    <location>
        <begin position="86"/>
        <end position="212"/>
    </location>
</feature>
<dbReference type="OrthoDB" id="4353991at2759"/>